<feature type="domain" description="SH3" evidence="21">
    <location>
        <begin position="49"/>
        <end position="110"/>
    </location>
</feature>
<evidence type="ECO:0000256" key="16">
    <source>
        <dbReference type="PROSITE-ProRule" id="PRU00191"/>
    </source>
</evidence>
<keyword evidence="6 19" id="KW-0808">Transferase</keyword>
<feature type="domain" description="Protein kinase" evidence="22">
    <location>
        <begin position="752"/>
        <end position="1010"/>
    </location>
</feature>
<evidence type="ECO:0000256" key="1">
    <source>
        <dbReference type="ARBA" id="ARBA00004466"/>
    </source>
</evidence>
<keyword evidence="12 19" id="KW-0829">Tyrosine-protein kinase</keyword>
<comment type="similarity">
    <text evidence="19">Belongs to the protein kinase superfamily. Tyr protein kinase family.</text>
</comment>
<keyword evidence="9 19" id="KW-0418">Kinase</keyword>
<feature type="domain" description="SH2" evidence="20">
    <location>
        <begin position="636"/>
        <end position="727"/>
    </location>
</feature>
<dbReference type="FunFam" id="1.10.510.10:FF:000554">
    <property type="entry name" value="Predicted protein"/>
    <property type="match status" value="1"/>
</dbReference>
<dbReference type="Pfam" id="PF07714">
    <property type="entry name" value="PK_Tyr_Ser-Thr"/>
    <property type="match status" value="2"/>
</dbReference>
<evidence type="ECO:0000256" key="6">
    <source>
        <dbReference type="ARBA" id="ARBA00022679"/>
    </source>
</evidence>
<dbReference type="Gene3D" id="2.30.30.40">
    <property type="entry name" value="SH3 Domains"/>
    <property type="match status" value="2"/>
</dbReference>
<sequence>MEDCCRVCMPCLNRLWNRIWPEINYPDVGRPAEIPTVSGDIRIPVPKKKPTQLYAALYDFDARSEEELTIKEGDKLSVIEKRGEYVLAKKLTGSLESGLVPANYVALLQDEFAKYKWYYGNINREKAEKLLMAPQNKAGSFLVRISESHSNEYTISARNETNVFHFRIHRSGLGAYYVSDKISFGTLDELIRYYQNNPKSLGCHLVQPCVQQRELFDMEPWERPREEFQLSRKLGEGHFGEVWEAVWTTTNQKVAIKMLKQEDTKLDEFVKEVHALKNLHHPKLIQLLALCTRGEPVYIITELMTKGSLKSYLATPEGQLLTSAHLIYMAAQVAEGMAYLEDRHIVHRDLAARNILVGSDLGCKVADFGLARIIKDSVYTASRNTKIPVRWTAPEAALHQRFSVKSDVWSFGVLLYEIMSRGKMPYEGKGLPCHARKTNKEVLEILASGYRLPCPSRCPPNIYRMMQECWAAESSKRPSFHALHSVCWNALGSECAKYRQPCDHMGECLRRTCPCLQSLWDRLFKRRDDVGSKGETGCAEDGLNSKLENNTHPVTRYGPASVHEPVDMAVYTALWAFEARADEELSFEVGDMFKIVSKNGDWWTAQKLDSCGRTLATGIVPYNYLERGETVAAQPWFFGKMNRFESLSHLLSAENGDGAFLVRLSENDSVGHVLSVRVRNGAKHFKVYQTGSVFYVDQAHGFPSLLELVEYYHNHRLGAVQRLGKPCIRRQPQPQDLSHTTVDDWELPKEDFTLEEKLGSGQFADVYRGKWKRRINVAIKILKNNESLNQQDFQMEVQLLKRMRHRNLISLFAICTSSTPYYIITELMEKGNLLDVLRSAEGEALDLMSMIDMAAQVADGMVYLEDHNSIHRDLAARNVLVGEGYVCKVADFGLARIIKEAVYISTEKKIPYKWTAPEAISRGRYSNKSDVWSFGVLLYEIVTNGGVPYPGFTTNEAVKQVMHHGYRMPAPPNCPQCIYDIMLSCWSDKPENRPDFKQLKSDLENMNRYTELE</sequence>
<dbReference type="InterPro" id="IPR036860">
    <property type="entry name" value="SH2_dom_sf"/>
</dbReference>
<evidence type="ECO:0000256" key="2">
    <source>
        <dbReference type="ARBA" id="ARBA00004496"/>
    </source>
</evidence>
<feature type="domain" description="SH3" evidence="21">
    <location>
        <begin position="566"/>
        <end position="630"/>
    </location>
</feature>
<evidence type="ECO:0000259" key="20">
    <source>
        <dbReference type="PROSITE" id="PS50001"/>
    </source>
</evidence>
<accession>A0AAD9E1D2</accession>
<dbReference type="SUPFAM" id="SSF55550">
    <property type="entry name" value="SH2 domain"/>
    <property type="match status" value="2"/>
</dbReference>
<protein>
    <recommendedName>
        <fullName evidence="19">Tyrosine-protein kinase</fullName>
        <ecNumber evidence="19">2.7.10.2</ecNumber>
    </recommendedName>
</protein>
<evidence type="ECO:0000256" key="5">
    <source>
        <dbReference type="ARBA" id="ARBA00022553"/>
    </source>
</evidence>
<dbReference type="Gene3D" id="3.30.505.10">
    <property type="entry name" value="SH2 domain"/>
    <property type="match status" value="2"/>
</dbReference>
<keyword evidence="7" id="KW-0519">Myristate</keyword>
<keyword evidence="14" id="KW-0449">Lipoprotein</keyword>
<dbReference type="EMBL" id="JAROKS010000008">
    <property type="protein sequence ID" value="KAK1801691.1"/>
    <property type="molecule type" value="Genomic_DNA"/>
</dbReference>
<dbReference type="SMART" id="SM00219">
    <property type="entry name" value="TyrKc"/>
    <property type="match status" value="2"/>
</dbReference>
<comment type="subcellular location">
    <subcellularLocation>
        <location evidence="1">Cell projection</location>
        <location evidence="1">Ruffle</location>
    </subcellularLocation>
    <subcellularLocation>
        <location evidence="2">Cytoplasm</location>
    </subcellularLocation>
</comment>
<dbReference type="Gene3D" id="3.30.200.20">
    <property type="entry name" value="Phosphorylase Kinase, domain 1"/>
    <property type="match status" value="1"/>
</dbReference>
<dbReference type="SMART" id="SM00252">
    <property type="entry name" value="SH2"/>
    <property type="match status" value="2"/>
</dbReference>
<evidence type="ECO:0000259" key="22">
    <source>
        <dbReference type="PROSITE" id="PS50011"/>
    </source>
</evidence>
<keyword evidence="4" id="KW-0963">Cytoplasm</keyword>
<keyword evidence="11 16" id="KW-0727">SH2 domain</keyword>
<dbReference type="InterPro" id="IPR000719">
    <property type="entry name" value="Prot_kinase_dom"/>
</dbReference>
<dbReference type="GO" id="GO:0005737">
    <property type="term" value="C:cytoplasm"/>
    <property type="evidence" value="ECO:0007669"/>
    <property type="project" value="UniProtKB-SubCell"/>
</dbReference>
<feature type="domain" description="SH2" evidence="20">
    <location>
        <begin position="117"/>
        <end position="209"/>
    </location>
</feature>
<dbReference type="SUPFAM" id="SSF56112">
    <property type="entry name" value="Protein kinase-like (PK-like)"/>
    <property type="match status" value="2"/>
</dbReference>
<proteinExistence type="inferred from homology"/>
<keyword evidence="24" id="KW-1185">Reference proteome</keyword>
<comment type="catalytic activity">
    <reaction evidence="15 19">
        <text>L-tyrosyl-[protein] + ATP = O-phospho-L-tyrosyl-[protein] + ADP + H(+)</text>
        <dbReference type="Rhea" id="RHEA:10596"/>
        <dbReference type="Rhea" id="RHEA-COMP:10136"/>
        <dbReference type="Rhea" id="RHEA-COMP:20101"/>
        <dbReference type="ChEBI" id="CHEBI:15378"/>
        <dbReference type="ChEBI" id="CHEBI:30616"/>
        <dbReference type="ChEBI" id="CHEBI:46858"/>
        <dbReference type="ChEBI" id="CHEBI:61978"/>
        <dbReference type="ChEBI" id="CHEBI:456216"/>
        <dbReference type="EC" id="2.7.10.2"/>
    </reaction>
</comment>
<comment type="caution">
    <text evidence="23">The sequence shown here is derived from an EMBL/GenBank/DDBJ whole genome shotgun (WGS) entry which is preliminary data.</text>
</comment>
<dbReference type="GO" id="GO:0005634">
    <property type="term" value="C:nucleus"/>
    <property type="evidence" value="ECO:0007669"/>
    <property type="project" value="UniProtKB-ARBA"/>
</dbReference>
<dbReference type="FunFam" id="1.10.510.10:FF:000399">
    <property type="entry name" value="Tyrosine-protein kinase"/>
    <property type="match status" value="1"/>
</dbReference>
<dbReference type="InterPro" id="IPR000980">
    <property type="entry name" value="SH2"/>
</dbReference>
<keyword evidence="8 18" id="KW-0547">Nucleotide-binding</keyword>
<evidence type="ECO:0000256" key="19">
    <source>
        <dbReference type="RuleBase" id="RU362096"/>
    </source>
</evidence>
<dbReference type="InterPro" id="IPR011009">
    <property type="entry name" value="Kinase-like_dom_sf"/>
</dbReference>
<dbReference type="GO" id="GO:0004715">
    <property type="term" value="F:non-membrane spanning protein tyrosine kinase activity"/>
    <property type="evidence" value="ECO:0007669"/>
    <property type="project" value="UniProtKB-EC"/>
</dbReference>
<dbReference type="Gene3D" id="1.10.510.10">
    <property type="entry name" value="Transferase(Phosphotransferase) domain 1"/>
    <property type="match status" value="2"/>
</dbReference>
<evidence type="ECO:0000313" key="24">
    <source>
        <dbReference type="Proteomes" id="UP001239994"/>
    </source>
</evidence>
<dbReference type="InterPro" id="IPR050198">
    <property type="entry name" value="Non-receptor_tyrosine_kinases"/>
</dbReference>
<keyword evidence="10 18" id="KW-0067">ATP-binding</keyword>
<evidence type="ECO:0000256" key="9">
    <source>
        <dbReference type="ARBA" id="ARBA00022777"/>
    </source>
</evidence>
<evidence type="ECO:0000256" key="11">
    <source>
        <dbReference type="ARBA" id="ARBA00022999"/>
    </source>
</evidence>
<evidence type="ECO:0000256" key="7">
    <source>
        <dbReference type="ARBA" id="ARBA00022707"/>
    </source>
</evidence>
<evidence type="ECO:0000256" key="10">
    <source>
        <dbReference type="ARBA" id="ARBA00022840"/>
    </source>
</evidence>
<organism evidence="23 24">
    <name type="scientific">Electrophorus voltai</name>
    <dbReference type="NCBI Taxonomy" id="2609070"/>
    <lineage>
        <taxon>Eukaryota</taxon>
        <taxon>Metazoa</taxon>
        <taxon>Chordata</taxon>
        <taxon>Craniata</taxon>
        <taxon>Vertebrata</taxon>
        <taxon>Euteleostomi</taxon>
        <taxon>Actinopterygii</taxon>
        <taxon>Neopterygii</taxon>
        <taxon>Teleostei</taxon>
        <taxon>Ostariophysi</taxon>
        <taxon>Gymnotiformes</taxon>
        <taxon>Gymnotoidei</taxon>
        <taxon>Gymnotidae</taxon>
        <taxon>Electrophorus</taxon>
    </lineage>
</organism>
<dbReference type="PROSITE" id="PS00107">
    <property type="entry name" value="PROTEIN_KINASE_ATP"/>
    <property type="match status" value="2"/>
</dbReference>
<dbReference type="Pfam" id="PF14604">
    <property type="entry name" value="SH3_9"/>
    <property type="match status" value="1"/>
</dbReference>
<dbReference type="CDD" id="cd00173">
    <property type="entry name" value="SH2"/>
    <property type="match status" value="1"/>
</dbReference>
<dbReference type="PROSITE" id="PS50011">
    <property type="entry name" value="PROTEIN_KINASE_DOM"/>
    <property type="match status" value="2"/>
</dbReference>
<dbReference type="PRINTS" id="PR00109">
    <property type="entry name" value="TYRKINASE"/>
</dbReference>
<dbReference type="GO" id="GO:0001726">
    <property type="term" value="C:ruffle"/>
    <property type="evidence" value="ECO:0007669"/>
    <property type="project" value="UniProtKB-SubCell"/>
</dbReference>
<dbReference type="EC" id="2.7.10.2" evidence="19"/>
<dbReference type="InterPro" id="IPR036028">
    <property type="entry name" value="SH3-like_dom_sf"/>
</dbReference>
<dbReference type="AlphaFoldDB" id="A0AAD9E1D2"/>
<evidence type="ECO:0000256" key="18">
    <source>
        <dbReference type="PROSITE-ProRule" id="PRU10141"/>
    </source>
</evidence>
<evidence type="ECO:0000256" key="15">
    <source>
        <dbReference type="ARBA" id="ARBA00051245"/>
    </source>
</evidence>
<dbReference type="PRINTS" id="PR00452">
    <property type="entry name" value="SH3DOMAIN"/>
</dbReference>
<evidence type="ECO:0000313" key="23">
    <source>
        <dbReference type="EMBL" id="KAK1801691.1"/>
    </source>
</evidence>
<dbReference type="FunFam" id="3.30.200.20:FF:000053">
    <property type="entry name" value="Tyrosine-protein kinase"/>
    <property type="match status" value="2"/>
</dbReference>
<evidence type="ECO:0000256" key="3">
    <source>
        <dbReference type="ARBA" id="ARBA00022443"/>
    </source>
</evidence>
<dbReference type="GO" id="GO:0005524">
    <property type="term" value="F:ATP binding"/>
    <property type="evidence" value="ECO:0007669"/>
    <property type="project" value="UniProtKB-UniRule"/>
</dbReference>
<dbReference type="FunFam" id="2.30.30.40:FF:000229">
    <property type="entry name" value="Tyrosine-protein kinase"/>
    <property type="match status" value="2"/>
</dbReference>
<feature type="binding site" evidence="18">
    <location>
        <position position="257"/>
    </location>
    <ligand>
        <name>ATP</name>
        <dbReference type="ChEBI" id="CHEBI:30616"/>
    </ligand>
</feature>
<dbReference type="InterPro" id="IPR008266">
    <property type="entry name" value="Tyr_kinase_AS"/>
</dbReference>
<dbReference type="Proteomes" id="UP001239994">
    <property type="component" value="Unassembled WGS sequence"/>
</dbReference>
<dbReference type="PROSITE" id="PS50001">
    <property type="entry name" value="SH2"/>
    <property type="match status" value="2"/>
</dbReference>
<dbReference type="SUPFAM" id="SSF50044">
    <property type="entry name" value="SH3-domain"/>
    <property type="match status" value="2"/>
</dbReference>
<feature type="domain" description="Protein kinase" evidence="22">
    <location>
        <begin position="228"/>
        <end position="487"/>
    </location>
</feature>
<evidence type="ECO:0000256" key="13">
    <source>
        <dbReference type="ARBA" id="ARBA00023273"/>
    </source>
</evidence>
<dbReference type="Pfam" id="PF00018">
    <property type="entry name" value="SH3_1"/>
    <property type="match status" value="1"/>
</dbReference>
<feature type="binding site" evidence="18">
    <location>
        <position position="780"/>
    </location>
    <ligand>
        <name>ATP</name>
        <dbReference type="ChEBI" id="CHEBI:30616"/>
    </ligand>
</feature>
<evidence type="ECO:0000256" key="8">
    <source>
        <dbReference type="ARBA" id="ARBA00022741"/>
    </source>
</evidence>
<dbReference type="InterPro" id="IPR017441">
    <property type="entry name" value="Protein_kinase_ATP_BS"/>
</dbReference>
<dbReference type="PROSITE" id="PS00109">
    <property type="entry name" value="PROTEIN_KINASE_TYR"/>
    <property type="match status" value="1"/>
</dbReference>
<dbReference type="InterPro" id="IPR001452">
    <property type="entry name" value="SH3_domain"/>
</dbReference>
<gene>
    <name evidence="23" type="ORF">P4O66_022337</name>
</gene>
<keyword evidence="3 17" id="KW-0728">SH3 domain</keyword>
<reference evidence="23" key="1">
    <citation type="submission" date="2023-03" db="EMBL/GenBank/DDBJ databases">
        <title>Electrophorus voltai genome.</title>
        <authorList>
            <person name="Bian C."/>
        </authorList>
    </citation>
    <scope>NUCLEOTIDE SEQUENCE</scope>
    <source>
        <strain evidence="23">CB-2022</strain>
        <tissue evidence="23">Muscle</tissue>
    </source>
</reference>
<name>A0AAD9E1D2_9TELE</name>
<dbReference type="PROSITE" id="PS50002">
    <property type="entry name" value="SH3"/>
    <property type="match status" value="2"/>
</dbReference>
<dbReference type="PRINTS" id="PR00401">
    <property type="entry name" value="SH2DOMAIN"/>
</dbReference>
<dbReference type="Pfam" id="PF00017">
    <property type="entry name" value="SH2"/>
    <property type="match status" value="2"/>
</dbReference>
<evidence type="ECO:0000256" key="12">
    <source>
        <dbReference type="ARBA" id="ARBA00023137"/>
    </source>
</evidence>
<evidence type="ECO:0000259" key="21">
    <source>
        <dbReference type="PROSITE" id="PS50002"/>
    </source>
</evidence>
<keyword evidence="13" id="KW-0966">Cell projection</keyword>
<dbReference type="InterPro" id="IPR020635">
    <property type="entry name" value="Tyr_kinase_cat_dom"/>
</dbReference>
<keyword evidence="5" id="KW-0597">Phosphoprotein</keyword>
<dbReference type="InterPro" id="IPR001245">
    <property type="entry name" value="Ser-Thr/Tyr_kinase_cat_dom"/>
</dbReference>
<evidence type="ECO:0000256" key="14">
    <source>
        <dbReference type="ARBA" id="ARBA00023288"/>
    </source>
</evidence>
<dbReference type="SMART" id="SM00326">
    <property type="entry name" value="SH3"/>
    <property type="match status" value="2"/>
</dbReference>
<dbReference type="PANTHER" id="PTHR24418">
    <property type="entry name" value="TYROSINE-PROTEIN KINASE"/>
    <property type="match status" value="1"/>
</dbReference>
<evidence type="ECO:0000256" key="4">
    <source>
        <dbReference type="ARBA" id="ARBA00022490"/>
    </source>
</evidence>
<evidence type="ECO:0000256" key="17">
    <source>
        <dbReference type="PROSITE-ProRule" id="PRU00192"/>
    </source>
</evidence>